<dbReference type="EC" id="2.1.1.107" evidence="15"/>
<name>A0A4Y8UNT8_9GAMM</name>
<dbReference type="GO" id="GO:0004851">
    <property type="term" value="F:uroporphyrin-III C-methyltransferase activity"/>
    <property type="evidence" value="ECO:0007669"/>
    <property type="project" value="UniProtKB-UniRule"/>
</dbReference>
<evidence type="ECO:0000256" key="12">
    <source>
        <dbReference type="ARBA" id="ARBA00025705"/>
    </source>
</evidence>
<feature type="region of interest" description="Uroporphyrinogen-III C-methyltransferase" evidence="15">
    <location>
        <begin position="219"/>
        <end position="470"/>
    </location>
</feature>
<evidence type="ECO:0000256" key="8">
    <source>
        <dbReference type="ARBA" id="ARBA00023027"/>
    </source>
</evidence>
<dbReference type="Pfam" id="PF14824">
    <property type="entry name" value="Sirohm_synth_M"/>
    <property type="match status" value="1"/>
</dbReference>
<dbReference type="GO" id="GO:0043115">
    <property type="term" value="F:precorrin-2 dehydrogenase activity"/>
    <property type="evidence" value="ECO:0007669"/>
    <property type="project" value="UniProtKB-UniRule"/>
</dbReference>
<evidence type="ECO:0000256" key="10">
    <source>
        <dbReference type="ARBA" id="ARBA00023244"/>
    </source>
</evidence>
<dbReference type="UniPathway" id="UPA00262">
    <property type="reaction ID" value="UER00211"/>
</dbReference>
<evidence type="ECO:0000256" key="6">
    <source>
        <dbReference type="ARBA" id="ARBA00022691"/>
    </source>
</evidence>
<evidence type="ECO:0000313" key="21">
    <source>
        <dbReference type="EMBL" id="TFH69354.1"/>
    </source>
</evidence>
<dbReference type="Proteomes" id="UP000298133">
    <property type="component" value="Unassembled WGS sequence"/>
</dbReference>
<evidence type="ECO:0000256" key="9">
    <source>
        <dbReference type="ARBA" id="ARBA00023239"/>
    </source>
</evidence>
<keyword evidence="11 15" id="KW-0511">Multifunctional enzyme</keyword>
<dbReference type="Gene3D" id="3.30.160.110">
    <property type="entry name" value="Siroheme synthase, domain 2"/>
    <property type="match status" value="1"/>
</dbReference>
<evidence type="ECO:0000256" key="11">
    <source>
        <dbReference type="ARBA" id="ARBA00023268"/>
    </source>
</evidence>
<dbReference type="SUPFAM" id="SSF53790">
    <property type="entry name" value="Tetrapyrrole methylase"/>
    <property type="match status" value="1"/>
</dbReference>
<dbReference type="PANTHER" id="PTHR45790:SF1">
    <property type="entry name" value="SIROHEME SYNTHASE"/>
    <property type="match status" value="1"/>
</dbReference>
<accession>A0A4Y8UNT8</accession>
<dbReference type="InterPro" id="IPR014777">
    <property type="entry name" value="4pyrrole_Mease_sub1"/>
</dbReference>
<dbReference type="EC" id="1.3.1.76" evidence="15"/>
<dbReference type="EMBL" id="SPIA01000001">
    <property type="protein sequence ID" value="TFH69354.1"/>
    <property type="molecule type" value="Genomic_DNA"/>
</dbReference>
<dbReference type="InterPro" id="IPR003043">
    <property type="entry name" value="Uropor_MeTrfase_CS"/>
</dbReference>
<evidence type="ECO:0000256" key="7">
    <source>
        <dbReference type="ARBA" id="ARBA00023002"/>
    </source>
</evidence>
<dbReference type="InterPro" id="IPR028281">
    <property type="entry name" value="Sirohaem_synthase_central"/>
</dbReference>
<dbReference type="InterPro" id="IPR000878">
    <property type="entry name" value="4pyrrol_Mease"/>
</dbReference>
<dbReference type="UniPathway" id="UPA00148">
    <property type="reaction ID" value="UER00211"/>
</dbReference>
<dbReference type="InterPro" id="IPR019478">
    <property type="entry name" value="Sirohaem_synthase_dimer_dom"/>
</dbReference>
<dbReference type="PROSITE" id="PS00840">
    <property type="entry name" value="SUMT_2"/>
    <property type="match status" value="1"/>
</dbReference>
<dbReference type="Pfam" id="PF13241">
    <property type="entry name" value="NAD_binding_7"/>
    <property type="match status" value="1"/>
</dbReference>
<feature type="binding site" evidence="15">
    <location>
        <begin position="334"/>
        <end position="335"/>
    </location>
    <ligand>
        <name>S-adenosyl-L-methionine</name>
        <dbReference type="ChEBI" id="CHEBI:59789"/>
    </ligand>
</feature>
<comment type="pathway">
    <text evidence="15">Porphyrin-containing compound metabolism; siroheme biosynthesis; siroheme from sirohydrochlorin: step 1/1.</text>
</comment>
<keyword evidence="6 15" id="KW-0949">S-adenosyl-L-methionine</keyword>
<comment type="pathway">
    <text evidence="15">Cofactor biosynthesis; adenosylcobalamin biosynthesis; sirohydrochlorin from precorrin-2: step 1/1.</text>
</comment>
<keyword evidence="22" id="KW-1185">Reference proteome</keyword>
<feature type="domain" description="Sirohaem synthase dimerisation" evidence="19">
    <location>
        <begin position="150"/>
        <end position="206"/>
    </location>
</feature>
<dbReference type="Gene3D" id="1.10.8.210">
    <property type="entry name" value="Sirohaem synthase, dimerisation domain"/>
    <property type="match status" value="1"/>
</dbReference>
<dbReference type="Pfam" id="PF00590">
    <property type="entry name" value="TP_methylase"/>
    <property type="match status" value="1"/>
</dbReference>
<dbReference type="GO" id="GO:0019354">
    <property type="term" value="P:siroheme biosynthetic process"/>
    <property type="evidence" value="ECO:0007669"/>
    <property type="project" value="UniProtKB-UniRule"/>
</dbReference>
<feature type="active site" description="Proton acceptor" evidence="15 16">
    <location>
        <position position="251"/>
    </location>
</feature>
<feature type="binding site" evidence="15">
    <location>
        <position position="386"/>
    </location>
    <ligand>
        <name>S-adenosyl-L-methionine</name>
        <dbReference type="ChEBI" id="CHEBI:59789"/>
    </ligand>
</feature>
<dbReference type="SUPFAM" id="SSF51735">
    <property type="entry name" value="NAD(P)-binding Rossmann-fold domains"/>
    <property type="match status" value="1"/>
</dbReference>
<keyword evidence="4 15" id="KW-0489">Methyltransferase</keyword>
<dbReference type="EC" id="4.99.1.4" evidence="15"/>
<keyword evidence="9 15" id="KW-0456">Lyase</keyword>
<dbReference type="PIRSF" id="PIRSF036426">
    <property type="entry name" value="Sirohaem_synth"/>
    <property type="match status" value="1"/>
</dbReference>
<dbReference type="Gene3D" id="3.40.1010.10">
    <property type="entry name" value="Cobalt-precorrin-4 Transmethylase, Domain 1"/>
    <property type="match status" value="1"/>
</dbReference>
<organism evidence="21 22">
    <name type="scientific">Gammaproteobacteria bacterium LSUCC0057</name>
    <dbReference type="NCBI Taxonomy" id="2559237"/>
    <lineage>
        <taxon>Bacteria</taxon>
        <taxon>Pseudomonadati</taxon>
        <taxon>Pseudomonadota</taxon>
        <taxon>Gammaproteobacteria</taxon>
        <taxon>Cellvibrionales</taxon>
        <taxon>Porticoccaceae</taxon>
        <taxon>SAR92 clade</taxon>
    </lineage>
</organism>
<dbReference type="GO" id="GO:0051287">
    <property type="term" value="F:NAD binding"/>
    <property type="evidence" value="ECO:0007669"/>
    <property type="project" value="InterPro"/>
</dbReference>
<feature type="binding site" evidence="15">
    <location>
        <position position="309"/>
    </location>
    <ligand>
        <name>S-adenosyl-L-methionine</name>
        <dbReference type="ChEBI" id="CHEBI:59789"/>
    </ligand>
</feature>
<dbReference type="FunFam" id="3.30.950.10:FF:000001">
    <property type="entry name" value="Siroheme synthase"/>
    <property type="match status" value="1"/>
</dbReference>
<dbReference type="GO" id="GO:0051266">
    <property type="term" value="F:sirohydrochlorin ferrochelatase activity"/>
    <property type="evidence" value="ECO:0007669"/>
    <property type="project" value="UniProtKB-EC"/>
</dbReference>
<reference evidence="21 22" key="1">
    <citation type="submission" date="2019-03" db="EMBL/GenBank/DDBJ databases">
        <title>Draft genome of Gammaproteobacteria bacterium LSUCC0057, a member of the SAR92 clade.</title>
        <authorList>
            <person name="Lanclos V.C."/>
            <person name="Doiron C."/>
            <person name="Henson M.W."/>
            <person name="Thrash J.C."/>
        </authorList>
    </citation>
    <scope>NUCLEOTIDE SEQUENCE [LARGE SCALE GENOMIC DNA]</scope>
    <source>
        <strain evidence="21 22">LSUCC0057</strain>
    </source>
</reference>
<dbReference type="Gene3D" id="3.40.50.720">
    <property type="entry name" value="NAD(P)-binding Rossmann-like Domain"/>
    <property type="match status" value="1"/>
</dbReference>
<dbReference type="InterPro" id="IPR037115">
    <property type="entry name" value="Sirohaem_synt_dimer_dom_sf"/>
</dbReference>
<dbReference type="NCBIfam" id="TIGR01470">
    <property type="entry name" value="cysG_Nterm"/>
    <property type="match status" value="1"/>
</dbReference>
<dbReference type="InterPro" id="IPR035996">
    <property type="entry name" value="4pyrrol_Methylase_sf"/>
</dbReference>
<dbReference type="SUPFAM" id="SSF75615">
    <property type="entry name" value="Siroheme synthase middle domains-like"/>
    <property type="match status" value="1"/>
</dbReference>
<feature type="binding site" evidence="15">
    <location>
        <begin position="43"/>
        <end position="44"/>
    </location>
    <ligand>
        <name>NAD(+)</name>
        <dbReference type="ChEBI" id="CHEBI:57540"/>
    </ligand>
</feature>
<feature type="domain" description="Siroheme synthase central" evidence="20">
    <location>
        <begin position="119"/>
        <end position="144"/>
    </location>
</feature>
<dbReference type="FunFam" id="3.40.1010.10:FF:000001">
    <property type="entry name" value="Siroheme synthase"/>
    <property type="match status" value="1"/>
</dbReference>
<evidence type="ECO:0000256" key="13">
    <source>
        <dbReference type="ARBA" id="ARBA00047561"/>
    </source>
</evidence>
<comment type="pathway">
    <text evidence="14 15">Cofactor biosynthesis; adenosylcobalamin biosynthesis; precorrin-2 from uroporphyrinogen III: step 1/1.</text>
</comment>
<dbReference type="GO" id="GO:0009236">
    <property type="term" value="P:cobalamin biosynthetic process"/>
    <property type="evidence" value="ECO:0007669"/>
    <property type="project" value="UniProtKB-UniRule"/>
</dbReference>
<dbReference type="OrthoDB" id="9815856at2"/>
<evidence type="ECO:0000259" key="18">
    <source>
        <dbReference type="Pfam" id="PF00590"/>
    </source>
</evidence>
<evidence type="ECO:0000256" key="3">
    <source>
        <dbReference type="ARBA" id="ARBA00022573"/>
    </source>
</evidence>
<dbReference type="InterPro" id="IPR006367">
    <property type="entry name" value="Sirohaem_synthase_N"/>
</dbReference>
<protein>
    <recommendedName>
        <fullName evidence="15">Siroheme synthase</fullName>
    </recommendedName>
    <domain>
        <recommendedName>
            <fullName evidence="15">Uroporphyrinogen-III C-methyltransferase</fullName>
            <shortName evidence="15">Urogen III methylase</shortName>
            <ecNumber evidence="15">2.1.1.107</ecNumber>
        </recommendedName>
        <alternativeName>
            <fullName evidence="15">SUMT</fullName>
        </alternativeName>
        <alternativeName>
            <fullName evidence="15">Uroporphyrinogen III methylase</fullName>
            <shortName evidence="15">UROM</shortName>
        </alternativeName>
    </domain>
    <domain>
        <recommendedName>
            <fullName evidence="15">Precorrin-2 dehydrogenase</fullName>
            <ecNumber evidence="15">1.3.1.76</ecNumber>
        </recommendedName>
    </domain>
    <domain>
        <recommendedName>
            <fullName evidence="15">Sirohydrochlorin ferrochelatase</fullName>
            <ecNumber evidence="15">4.99.1.4</ecNumber>
        </recommendedName>
    </domain>
</protein>
<feature type="binding site" evidence="15">
    <location>
        <begin position="304"/>
        <end position="306"/>
    </location>
    <ligand>
        <name>S-adenosyl-L-methionine</name>
        <dbReference type="ChEBI" id="CHEBI:59789"/>
    </ligand>
</feature>
<dbReference type="GO" id="GO:0032259">
    <property type="term" value="P:methylation"/>
    <property type="evidence" value="ECO:0007669"/>
    <property type="project" value="UniProtKB-KW"/>
</dbReference>
<dbReference type="NCBIfam" id="NF004790">
    <property type="entry name" value="PRK06136.1"/>
    <property type="match status" value="1"/>
</dbReference>
<dbReference type="AlphaFoldDB" id="A0A4Y8UNT8"/>
<dbReference type="InterPro" id="IPR012409">
    <property type="entry name" value="Sirohaem_synth"/>
</dbReference>
<evidence type="ECO:0000313" key="22">
    <source>
        <dbReference type="Proteomes" id="UP000298133"/>
    </source>
</evidence>
<comment type="function">
    <text evidence="15">Multifunctional enzyme that catalyzes the SAM-dependent methylations of uroporphyrinogen III at position C-2 and C-7 to form precorrin-2 via precorrin-1. Then it catalyzes the NAD-dependent ring dehydrogenation of precorrin-2 to yield sirohydrochlorin. Finally, it catalyzes the ferrochelation of sirohydrochlorin to yield siroheme.</text>
</comment>
<evidence type="ECO:0000256" key="16">
    <source>
        <dbReference type="PIRSR" id="PIRSR036426-1"/>
    </source>
</evidence>
<feature type="active site" description="Proton donor" evidence="15 16">
    <location>
        <position position="273"/>
    </location>
</feature>
<dbReference type="Pfam" id="PF10414">
    <property type="entry name" value="CysG_dimeriser"/>
    <property type="match status" value="1"/>
</dbReference>
<comment type="similarity">
    <text evidence="15">In the N-terminal section; belongs to the precorrin-2 dehydrogenase / sirohydrochlorin ferrochelatase family.</text>
</comment>
<keyword evidence="8 15" id="KW-0520">NAD</keyword>
<evidence type="ECO:0000256" key="2">
    <source>
        <dbReference type="ARBA" id="ARBA00005879"/>
    </source>
</evidence>
<feature type="domain" description="Tetrapyrrole methylase" evidence="18">
    <location>
        <begin position="221"/>
        <end position="430"/>
    </location>
</feature>
<feature type="region of interest" description="Precorrin-2 dehydrogenase / sirohydrochlorin ferrochelatase" evidence="15">
    <location>
        <begin position="1"/>
        <end position="202"/>
    </location>
</feature>
<comment type="pathway">
    <text evidence="1 15">Porphyrin-containing compound metabolism; siroheme biosynthesis; sirohydrochlorin from precorrin-2: step 1/1.</text>
</comment>
<dbReference type="InterPro" id="IPR014776">
    <property type="entry name" value="4pyrrole_Mease_sub2"/>
</dbReference>
<dbReference type="Gene3D" id="3.30.950.10">
    <property type="entry name" value="Methyltransferase, Cobalt-precorrin-4 Transmethylase, Domain 2"/>
    <property type="match status" value="1"/>
</dbReference>
<sequence>MEYLPLFHRLDDRPVLVVGAGPVAARKIRLLLAARAAVTVVAPALCEEVAQAQRAGQLAVLLREYRSSDLDNRVLVVVATNFPEINRRVADEASSRFIAVNAVDAKELCTVIFPSIVDRSPVQIAISTAGTAPVLARLLRTQLEGLLPARLGHLAALANRFRGAVAERIAEPLRKKFWEQVFAGRVASLSYQGNSEQARVQLQQQLDTFASEQQDAPQGEVYLVGGGPGDPDLLTFKALRLMQQADIVLYDRLVSPQVLDKVRRDAELVYVGKRAGNHAVSQDNINLKLVEYAQQGLRVLRLKGGDPFIFGRGGEEIATLAEYNIPFQVVPGITAASGCASYAGIPLTHRDHAQSVRFIAGHLMSGELNLDWAELAKPAQTLVFYMGLSGMETICSQLMAHGAPGGRAAAIIEKGTQPDQRNFVADLATLPALVRAAQAGAPTLLIVGEVVRLHRQLNWYQPAEEDKSDI</sequence>
<evidence type="ECO:0000259" key="19">
    <source>
        <dbReference type="Pfam" id="PF10414"/>
    </source>
</evidence>
<dbReference type="FunFam" id="3.30.160.110:FF:000001">
    <property type="entry name" value="Siroheme synthase"/>
    <property type="match status" value="1"/>
</dbReference>
<keyword evidence="10 15" id="KW-0627">Porphyrin biosynthesis</keyword>
<comment type="caution">
    <text evidence="15">Lacks conserved residue(s) required for the propagation of feature annotation.</text>
</comment>
<keyword evidence="7 15" id="KW-0560">Oxidoreductase</keyword>
<comment type="catalytic activity">
    <reaction evidence="13 15">
        <text>precorrin-2 + NAD(+) = sirohydrochlorin + NADH + 2 H(+)</text>
        <dbReference type="Rhea" id="RHEA:15613"/>
        <dbReference type="ChEBI" id="CHEBI:15378"/>
        <dbReference type="ChEBI" id="CHEBI:57540"/>
        <dbReference type="ChEBI" id="CHEBI:57945"/>
        <dbReference type="ChEBI" id="CHEBI:58351"/>
        <dbReference type="ChEBI" id="CHEBI:58827"/>
        <dbReference type="EC" id="1.3.1.76"/>
    </reaction>
</comment>
<comment type="similarity">
    <text evidence="2 17">Belongs to the precorrin methyltransferase family.</text>
</comment>
<dbReference type="CDD" id="cd11642">
    <property type="entry name" value="SUMT"/>
    <property type="match status" value="1"/>
</dbReference>
<evidence type="ECO:0000256" key="15">
    <source>
        <dbReference type="HAMAP-Rule" id="MF_01646"/>
    </source>
</evidence>
<dbReference type="InterPro" id="IPR036291">
    <property type="entry name" value="NAD(P)-bd_dom_sf"/>
</dbReference>
<dbReference type="HAMAP" id="MF_01646">
    <property type="entry name" value="Siroheme_synth"/>
    <property type="match status" value="1"/>
</dbReference>
<proteinExistence type="inferred from homology"/>
<keyword evidence="3 15" id="KW-0169">Cobalamin biosynthesis</keyword>
<evidence type="ECO:0000256" key="14">
    <source>
        <dbReference type="ARBA" id="ARBA00060548"/>
    </source>
</evidence>
<dbReference type="PANTHER" id="PTHR45790">
    <property type="entry name" value="SIROHEME SYNTHASE-RELATED"/>
    <property type="match status" value="1"/>
</dbReference>
<comment type="catalytic activity">
    <reaction evidence="15">
        <text>siroheme + 2 H(+) = sirohydrochlorin + Fe(2+)</text>
        <dbReference type="Rhea" id="RHEA:24360"/>
        <dbReference type="ChEBI" id="CHEBI:15378"/>
        <dbReference type="ChEBI" id="CHEBI:29033"/>
        <dbReference type="ChEBI" id="CHEBI:58351"/>
        <dbReference type="ChEBI" id="CHEBI:60052"/>
        <dbReference type="EC" id="4.99.1.4"/>
    </reaction>
</comment>
<gene>
    <name evidence="21" type="primary">cobA</name>
    <name evidence="15" type="synonym">cysG</name>
    <name evidence="21" type="ORF">E3W66_03510</name>
</gene>
<feature type="binding site" evidence="15">
    <location>
        <position position="415"/>
    </location>
    <ligand>
        <name>S-adenosyl-L-methionine</name>
        <dbReference type="ChEBI" id="CHEBI:59789"/>
    </ligand>
</feature>
<feature type="binding site" evidence="15">
    <location>
        <begin position="22"/>
        <end position="23"/>
    </location>
    <ligand>
        <name>NAD(+)</name>
        <dbReference type="ChEBI" id="CHEBI:57540"/>
    </ligand>
</feature>
<dbReference type="InterPro" id="IPR050161">
    <property type="entry name" value="Siro_Cobalamin_biosynth"/>
</dbReference>
<comment type="caution">
    <text evidence="21">The sequence shown here is derived from an EMBL/GenBank/DDBJ whole genome shotgun (WGS) entry which is preliminary data.</text>
</comment>
<dbReference type="NCBIfam" id="TIGR01469">
    <property type="entry name" value="cobA_cysG_Cterm"/>
    <property type="match status" value="1"/>
</dbReference>
<evidence type="ECO:0000259" key="20">
    <source>
        <dbReference type="Pfam" id="PF14824"/>
    </source>
</evidence>
<comment type="catalytic activity">
    <reaction evidence="15">
        <text>uroporphyrinogen III + 2 S-adenosyl-L-methionine = precorrin-2 + 2 S-adenosyl-L-homocysteine + H(+)</text>
        <dbReference type="Rhea" id="RHEA:32459"/>
        <dbReference type="ChEBI" id="CHEBI:15378"/>
        <dbReference type="ChEBI" id="CHEBI:57308"/>
        <dbReference type="ChEBI" id="CHEBI:57856"/>
        <dbReference type="ChEBI" id="CHEBI:58827"/>
        <dbReference type="ChEBI" id="CHEBI:59789"/>
        <dbReference type="EC" id="2.1.1.107"/>
    </reaction>
</comment>
<evidence type="ECO:0000256" key="17">
    <source>
        <dbReference type="RuleBase" id="RU003960"/>
    </source>
</evidence>
<dbReference type="InterPro" id="IPR006366">
    <property type="entry name" value="CobA/CysG_C"/>
</dbReference>
<comment type="similarity">
    <text evidence="15">In the C-terminal section; belongs to the precorrin methyltransferase family.</text>
</comment>
<feature type="binding site" evidence="15">
    <location>
        <position position="228"/>
    </location>
    <ligand>
        <name>S-adenosyl-L-methionine</name>
        <dbReference type="ChEBI" id="CHEBI:59789"/>
    </ligand>
</feature>
<evidence type="ECO:0000256" key="1">
    <source>
        <dbReference type="ARBA" id="ARBA00005010"/>
    </source>
</evidence>
<evidence type="ECO:0000256" key="5">
    <source>
        <dbReference type="ARBA" id="ARBA00022679"/>
    </source>
</evidence>
<evidence type="ECO:0000256" key="4">
    <source>
        <dbReference type="ARBA" id="ARBA00022603"/>
    </source>
</evidence>
<keyword evidence="5 15" id="KW-0808">Transferase</keyword>
<comment type="pathway">
    <text evidence="12 15">Porphyrin-containing compound metabolism; siroheme biosynthesis; precorrin-2 from uroporphyrinogen III: step 1/1.</text>
</comment>
<dbReference type="NCBIfam" id="NF007922">
    <property type="entry name" value="PRK10637.1"/>
    <property type="match status" value="1"/>
</dbReference>